<evidence type="ECO:0000256" key="6">
    <source>
        <dbReference type="ARBA" id="ARBA00022833"/>
    </source>
</evidence>
<dbReference type="PANTHER" id="PTHR11804">
    <property type="entry name" value="PROTEASE M3 THIMET OLIGOPEPTIDASE-RELATED"/>
    <property type="match status" value="1"/>
</dbReference>
<dbReference type="SUPFAM" id="SSF55486">
    <property type="entry name" value="Metalloproteases ('zincins'), catalytic domain"/>
    <property type="match status" value="1"/>
</dbReference>
<dbReference type="Pfam" id="PF01432">
    <property type="entry name" value="Peptidase_M3"/>
    <property type="match status" value="1"/>
</dbReference>
<dbReference type="GO" id="GO:0006518">
    <property type="term" value="P:peptide metabolic process"/>
    <property type="evidence" value="ECO:0007669"/>
    <property type="project" value="TreeGrafter"/>
</dbReference>
<evidence type="ECO:0000313" key="13">
    <source>
        <dbReference type="Proteomes" id="UP000838878"/>
    </source>
</evidence>
<organism evidence="12 13">
    <name type="scientific">Brenthis ino</name>
    <name type="common">lesser marbled fritillary</name>
    <dbReference type="NCBI Taxonomy" id="405034"/>
    <lineage>
        <taxon>Eukaryota</taxon>
        <taxon>Metazoa</taxon>
        <taxon>Ecdysozoa</taxon>
        <taxon>Arthropoda</taxon>
        <taxon>Hexapoda</taxon>
        <taxon>Insecta</taxon>
        <taxon>Pterygota</taxon>
        <taxon>Neoptera</taxon>
        <taxon>Endopterygota</taxon>
        <taxon>Lepidoptera</taxon>
        <taxon>Glossata</taxon>
        <taxon>Ditrysia</taxon>
        <taxon>Papilionoidea</taxon>
        <taxon>Nymphalidae</taxon>
        <taxon>Heliconiinae</taxon>
        <taxon>Argynnini</taxon>
        <taxon>Brenthis</taxon>
    </lineage>
</organism>
<dbReference type="Gene3D" id="1.10.1370.10">
    <property type="entry name" value="Neurolysin, domain 3"/>
    <property type="match status" value="1"/>
</dbReference>
<proteinExistence type="inferred from homology"/>
<evidence type="ECO:0000256" key="7">
    <source>
        <dbReference type="ARBA" id="ARBA00022946"/>
    </source>
</evidence>
<dbReference type="Proteomes" id="UP000838878">
    <property type="component" value="Chromosome 6"/>
</dbReference>
<evidence type="ECO:0000256" key="2">
    <source>
        <dbReference type="ARBA" id="ARBA00006040"/>
    </source>
</evidence>
<keyword evidence="6 10" id="KW-0862">Zinc</keyword>
<dbReference type="OrthoDB" id="17530at2759"/>
<dbReference type="InterPro" id="IPR024079">
    <property type="entry name" value="MetalloPept_cat_dom_sf"/>
</dbReference>
<dbReference type="GO" id="GO:0006627">
    <property type="term" value="P:protein processing involved in protein targeting to mitochondrion"/>
    <property type="evidence" value="ECO:0007669"/>
    <property type="project" value="TreeGrafter"/>
</dbReference>
<evidence type="ECO:0000256" key="4">
    <source>
        <dbReference type="ARBA" id="ARBA00022723"/>
    </source>
</evidence>
<evidence type="ECO:0000259" key="11">
    <source>
        <dbReference type="Pfam" id="PF01432"/>
    </source>
</evidence>
<evidence type="ECO:0000256" key="10">
    <source>
        <dbReference type="RuleBase" id="RU003435"/>
    </source>
</evidence>
<comment type="subcellular location">
    <subcellularLocation>
        <location evidence="1">Mitochondrion</location>
    </subcellularLocation>
</comment>
<dbReference type="InterPro" id="IPR033851">
    <property type="entry name" value="M3A_MIP"/>
</dbReference>
<feature type="domain" description="Peptidase M3A/M3B catalytic" evidence="11">
    <location>
        <begin position="227"/>
        <end position="668"/>
    </location>
</feature>
<keyword evidence="13" id="KW-1185">Reference proteome</keyword>
<keyword evidence="8 10" id="KW-0482">Metalloprotease</keyword>
<dbReference type="InterPro" id="IPR001567">
    <property type="entry name" value="Pept_M3A_M3B_dom"/>
</dbReference>
<dbReference type="FunFam" id="3.40.390.10:FF:000013">
    <property type="entry name" value="Mitochondrial intermediate peptidase"/>
    <property type="match status" value="1"/>
</dbReference>
<keyword evidence="4 10" id="KW-0479">Metal-binding</keyword>
<dbReference type="AlphaFoldDB" id="A0A8J9VJM7"/>
<dbReference type="InterPro" id="IPR045090">
    <property type="entry name" value="Pept_M3A_M3B"/>
</dbReference>
<dbReference type="GO" id="GO:0005739">
    <property type="term" value="C:mitochondrion"/>
    <property type="evidence" value="ECO:0007669"/>
    <property type="project" value="UniProtKB-SubCell"/>
</dbReference>
<reference evidence="12" key="1">
    <citation type="submission" date="2021-12" db="EMBL/GenBank/DDBJ databases">
        <authorList>
            <person name="Martin H S."/>
        </authorList>
    </citation>
    <scope>NUCLEOTIDE SEQUENCE</scope>
</reference>
<dbReference type="EMBL" id="OV170226">
    <property type="protein sequence ID" value="CAH0727595.1"/>
    <property type="molecule type" value="Genomic_DNA"/>
</dbReference>
<accession>A0A8J9VJM7</accession>
<name>A0A8J9VJM7_9NEOP</name>
<evidence type="ECO:0000313" key="12">
    <source>
        <dbReference type="EMBL" id="CAH0727595.1"/>
    </source>
</evidence>
<gene>
    <name evidence="12" type="ORF">BINO364_LOCUS12913</name>
</gene>
<evidence type="ECO:0000256" key="9">
    <source>
        <dbReference type="ARBA" id="ARBA00023128"/>
    </source>
</evidence>
<evidence type="ECO:0000256" key="1">
    <source>
        <dbReference type="ARBA" id="ARBA00004173"/>
    </source>
</evidence>
<evidence type="ECO:0000256" key="8">
    <source>
        <dbReference type="ARBA" id="ARBA00023049"/>
    </source>
</evidence>
<protein>
    <recommendedName>
        <fullName evidence="11">Peptidase M3A/M3B catalytic domain-containing protein</fullName>
    </recommendedName>
</protein>
<evidence type="ECO:0000256" key="3">
    <source>
        <dbReference type="ARBA" id="ARBA00022670"/>
    </source>
</evidence>
<keyword evidence="5 10" id="KW-0378">Hydrolase</keyword>
<keyword evidence="3 10" id="KW-0645">Protease</keyword>
<dbReference type="GO" id="GO:0046872">
    <property type="term" value="F:metal ion binding"/>
    <property type="evidence" value="ECO:0007669"/>
    <property type="project" value="UniProtKB-UniRule"/>
</dbReference>
<keyword evidence="7" id="KW-0809">Transit peptide</keyword>
<comment type="similarity">
    <text evidence="2 10">Belongs to the peptidase M3 family.</text>
</comment>
<sequence>MKLLKPLWLTGRRNVSTWSPLATAFNTRPTSRPIFDSLRERTGLFKKPELTSFEGFYTLKDQAIAATDRLIEEATSNPTRPMVDVFDELSDTLCQVADLAEFVRIAHPQPHFASAAEEACISVSGVVEKLNTHKGLYNALRESVERGTCGDRHLAELFLFDFEQSGIHLPDGPRQQVVALNDLILQTGQQFMAGAAKPRRVPRSAVPQNVRQFFSSDGDSVVVSGVYAECGEAGAREAAYRLYLAPDPAQEALLATALRARRRLANLCGFDCYADRAIKASTMETSANVRQFLDILSDNLHDRANIDFEAMADMKKKENTYQKDLMCWDTPYYTHQAKVQLLGGAAAEFSPYFSLGACMEGLNMLCQELYDITLQPEEMLPGESWSPDVYKLRVEHAEEGTLGWVYCDLYARAGKPHQDCHFTVRGGRQLPAGYQQPVVVVLLSLGGGHRGGPALLAPAAVDNLFHEMGHALHSMLARPRHQHVAGTRCATDLAELPSVLMEHFAACPEVVRRFARHFQTGAPMPEHMLQRLCASKHLFGASEMQLQVFYSALDQQYHGAEGADCADTTEVLRRAQKQYYGLPYVDNTAWQHRFSHLVGYGAKYYSYLISRALAWAAWRRHFAARPLAAVAGAATRHRLLRHGGSVPPQILLRDYLDTEITPQTLAMALTEELDYHKDHLDTVFKLANK</sequence>
<keyword evidence="9" id="KW-0496">Mitochondrion</keyword>
<comment type="cofactor">
    <cofactor evidence="10">
        <name>Zn(2+)</name>
        <dbReference type="ChEBI" id="CHEBI:29105"/>
    </cofactor>
    <text evidence="10">Binds 1 zinc ion.</text>
</comment>
<evidence type="ECO:0000256" key="5">
    <source>
        <dbReference type="ARBA" id="ARBA00022801"/>
    </source>
</evidence>
<dbReference type="InterPro" id="IPR024077">
    <property type="entry name" value="Neurolysin/TOP_dom2"/>
</dbReference>
<feature type="non-terminal residue" evidence="12">
    <location>
        <position position="689"/>
    </location>
</feature>
<dbReference type="GO" id="GO:0004222">
    <property type="term" value="F:metalloendopeptidase activity"/>
    <property type="evidence" value="ECO:0007669"/>
    <property type="project" value="InterPro"/>
</dbReference>
<dbReference type="Gene3D" id="3.40.390.10">
    <property type="entry name" value="Collagenase (Catalytic Domain)"/>
    <property type="match status" value="1"/>
</dbReference>
<dbReference type="PANTHER" id="PTHR11804:SF79">
    <property type="entry name" value="MITOCHONDRIAL INTERMEDIATE PEPTIDASE"/>
    <property type="match status" value="1"/>
</dbReference>
<dbReference type="CDD" id="cd06457">
    <property type="entry name" value="M3A_MIP"/>
    <property type="match status" value="1"/>
</dbReference>